<dbReference type="InterPro" id="IPR013783">
    <property type="entry name" value="Ig-like_fold"/>
</dbReference>
<accession>A0A7U9KP82</accession>
<keyword evidence="4" id="KW-1185">Reference proteome</keyword>
<dbReference type="PROSITE" id="PS50835">
    <property type="entry name" value="IG_LIKE"/>
    <property type="match status" value="1"/>
</dbReference>
<dbReference type="Gene3D" id="2.60.120.200">
    <property type="match status" value="1"/>
</dbReference>
<dbReference type="InterPro" id="IPR022409">
    <property type="entry name" value="PKD/Chitinase_dom"/>
</dbReference>
<feature type="domain" description="Ig-like" evidence="2">
    <location>
        <begin position="496"/>
        <end position="577"/>
    </location>
</feature>
<dbReference type="RefSeq" id="WP_162787810.1">
    <property type="nucleotide sequence ID" value="NZ_DF967970.1"/>
</dbReference>
<dbReference type="Pfam" id="PF18911">
    <property type="entry name" value="PKD_4"/>
    <property type="match status" value="1"/>
</dbReference>
<evidence type="ECO:0000313" key="3">
    <source>
        <dbReference type="EMBL" id="GAP08771.1"/>
    </source>
</evidence>
<dbReference type="SUPFAM" id="SSF49373">
    <property type="entry name" value="Invasin/intimin cell-adhesion fragments"/>
    <property type="match status" value="1"/>
</dbReference>
<organism evidence="3 4">
    <name type="scientific">Anaerolinea thermolimosa</name>
    <dbReference type="NCBI Taxonomy" id="229919"/>
    <lineage>
        <taxon>Bacteria</taxon>
        <taxon>Bacillati</taxon>
        <taxon>Chloroflexota</taxon>
        <taxon>Anaerolineae</taxon>
        <taxon>Anaerolineales</taxon>
        <taxon>Anaerolineaceae</taxon>
        <taxon>Anaerolinea</taxon>
    </lineage>
</organism>
<evidence type="ECO:0000259" key="1">
    <source>
        <dbReference type="PROSITE" id="PS50093"/>
    </source>
</evidence>
<dbReference type="EMBL" id="DF967970">
    <property type="protein sequence ID" value="GAP08771.1"/>
    <property type="molecule type" value="Genomic_DNA"/>
</dbReference>
<dbReference type="SUPFAM" id="SSF49299">
    <property type="entry name" value="PKD domain"/>
    <property type="match status" value="5"/>
</dbReference>
<dbReference type="PROSITE" id="PS50093">
    <property type="entry name" value="PKD"/>
    <property type="match status" value="1"/>
</dbReference>
<dbReference type="SMART" id="SM00089">
    <property type="entry name" value="PKD"/>
    <property type="match status" value="3"/>
</dbReference>
<dbReference type="InterPro" id="IPR000601">
    <property type="entry name" value="PKD_dom"/>
</dbReference>
<dbReference type="Proteomes" id="UP000253922">
    <property type="component" value="Unassembled WGS sequence"/>
</dbReference>
<dbReference type="AlphaFoldDB" id="A0A7U9KP82"/>
<evidence type="ECO:0000313" key="4">
    <source>
        <dbReference type="Proteomes" id="UP000253922"/>
    </source>
</evidence>
<dbReference type="Gene3D" id="2.60.40.10">
    <property type="entry name" value="Immunoglobulins"/>
    <property type="match status" value="6"/>
</dbReference>
<dbReference type="InterPro" id="IPR008964">
    <property type="entry name" value="Invasin/intimin_cell_adhesion"/>
</dbReference>
<dbReference type="Pfam" id="PF00801">
    <property type="entry name" value="PKD"/>
    <property type="match status" value="1"/>
</dbReference>
<evidence type="ECO:0000259" key="2">
    <source>
        <dbReference type="PROSITE" id="PS50835"/>
    </source>
</evidence>
<name>A0A7U9KP82_9CHLR</name>
<reference evidence="4" key="1">
    <citation type="submission" date="2015-07" db="EMBL/GenBank/DDBJ databases">
        <title>Draft Genome Sequences of Anaerolinea thermolimosa IMO-1, Bellilinea caldifistulae GOMI-1, Leptolinea tardivitalis YMTK-2, Levilinea saccharolytica KIBI-1,Longilinea arvoryzae KOME-1, Previously Described as Members of the Anaerolineaceae (Chloroflexi).</title>
        <authorList>
            <person name="Sekiguchi Y."/>
            <person name="Ohashi A."/>
            <person name="Matsuura N."/>
            <person name="Tourlousse M.D."/>
        </authorList>
    </citation>
    <scope>NUCLEOTIDE SEQUENCE [LARGE SCALE GENOMIC DNA]</scope>
    <source>
        <strain evidence="4">IMO-1</strain>
    </source>
</reference>
<proteinExistence type="predicted"/>
<protein>
    <submittedName>
        <fullName evidence="3">Protein containing pKD domain</fullName>
    </submittedName>
</protein>
<dbReference type="InterPro" id="IPR007110">
    <property type="entry name" value="Ig-like_dom"/>
</dbReference>
<feature type="domain" description="PKD" evidence="1">
    <location>
        <begin position="496"/>
        <end position="578"/>
    </location>
</feature>
<dbReference type="InterPro" id="IPR035986">
    <property type="entry name" value="PKD_dom_sf"/>
</dbReference>
<gene>
    <name evidence="3" type="ORF">ATHL_03680</name>
</gene>
<dbReference type="CDD" id="cd00146">
    <property type="entry name" value="PKD"/>
    <property type="match status" value="2"/>
</dbReference>
<sequence>MNHPFLHHSSTGRSSPYRSWKRSFSLSMILALLLQGLIAVLPGSAGMQVAQAAGPGGTSGSVTYTTLEDFNQACATLDGVTVTGMNPDGEVRLRASLEDYFDGNDVNTTLWEEGYFYDWYDVYPVVSGGVVTLDGNYLHSLTSFNQSGRFVEARALIRANPGNLSTPGNAANIDIGYYRNLRPWVQDGDTNPITADTALRLFLTENGGSNNLKVRLADGTNPWVDDDIPDPDLTQWHIFRIEWGAVDTSYYIDGSLVSTLPEMVSNGDTLYARILLFHLNPSGYLEPLEEPPGLSPMQVDWIRGGQYPASGSYTSCVYDAGGVVNFSDVAWDASVPSGSGLTIQRRTSLDNASWSNWSSPIDASAGSSDTSDSPSGRYLQYRLNYTSSSLIETAELQQITFNYFGPTGLEVSPASVTLDPGATQTFTATARDANNREVTGLTVSWSSSVGSINPATGQFTAPLPAGTTSNAVTATVNLSGGGTLTGNASVTVRDLPPSASAGGPYSVDEGSSINLTASGSDPNGTGVSYAWDLDNNGTFETSGQTVSFSRDDNGSYPVTVRVTDGTSQSTTAGATVTVVNVAPTASFGVSATTVDEGGSVTLSLTSPSDPSSADMTAGFTYAFDCGTGTFGSYSGSNSTSCGTTDNGTFTVRGRIRDKDGGVNTYSATVTVVNVAPTASFGVSATTVDEGGSVTLSLTSPYDPSSADMTAGFTYAFDCGTGTFGSYSGSNSTSCGTTDNGTFTVRGRIRDKDGGVNTYSATVTVVNVAPTASFGVSATTVDEGGSVTLSLTSPSDPSSADMTAGFTYAFDCGTGTFGTPGSASSVSCTMGDAGNLTVRGKIIDKDGGETSYSNSVTVNNIAPEITEISNNGPVLTYQPVQIVVTVSSYAGDTLSYEFDCDNNGVYEVGPQSGNTGVCTFSQKGTYTVGVRVSDDDGASDTGTTEVEVKSYLLFLPLVVRNP</sequence>